<gene>
    <name evidence="1" type="ORF">BpHYR1_033763</name>
</gene>
<protein>
    <submittedName>
        <fullName evidence="1">Uncharacterized protein</fullName>
    </submittedName>
</protein>
<evidence type="ECO:0000313" key="2">
    <source>
        <dbReference type="Proteomes" id="UP000276133"/>
    </source>
</evidence>
<name>A0A3M7P1Y7_BRAPC</name>
<sequence>MSFLIECYVDSKQIIKIDRIWRRIRAEKFNFELKLIILFEKQINIEINIENKYQKIIKRAFLIIKGPDGILKSMINSINHFNSKILILSDRYKYF</sequence>
<accession>A0A3M7P1Y7</accession>
<proteinExistence type="predicted"/>
<evidence type="ECO:0000313" key="1">
    <source>
        <dbReference type="EMBL" id="RMZ93125.1"/>
    </source>
</evidence>
<dbReference type="AlphaFoldDB" id="A0A3M7P1Y7"/>
<comment type="caution">
    <text evidence="1">The sequence shown here is derived from an EMBL/GenBank/DDBJ whole genome shotgun (WGS) entry which is preliminary data.</text>
</comment>
<reference evidence="1 2" key="1">
    <citation type="journal article" date="2018" name="Sci. Rep.">
        <title>Genomic signatures of local adaptation to the degree of environmental predictability in rotifers.</title>
        <authorList>
            <person name="Franch-Gras L."/>
            <person name="Hahn C."/>
            <person name="Garcia-Roger E.M."/>
            <person name="Carmona M.J."/>
            <person name="Serra M."/>
            <person name="Gomez A."/>
        </authorList>
    </citation>
    <scope>NUCLEOTIDE SEQUENCE [LARGE SCALE GENOMIC DNA]</scope>
    <source>
        <strain evidence="1">HYR1</strain>
    </source>
</reference>
<dbReference type="Proteomes" id="UP000276133">
    <property type="component" value="Unassembled WGS sequence"/>
</dbReference>
<keyword evidence="2" id="KW-1185">Reference proteome</keyword>
<dbReference type="EMBL" id="REGN01014052">
    <property type="protein sequence ID" value="RMZ93125.1"/>
    <property type="molecule type" value="Genomic_DNA"/>
</dbReference>
<organism evidence="1 2">
    <name type="scientific">Brachionus plicatilis</name>
    <name type="common">Marine rotifer</name>
    <name type="synonym">Brachionus muelleri</name>
    <dbReference type="NCBI Taxonomy" id="10195"/>
    <lineage>
        <taxon>Eukaryota</taxon>
        <taxon>Metazoa</taxon>
        <taxon>Spiralia</taxon>
        <taxon>Gnathifera</taxon>
        <taxon>Rotifera</taxon>
        <taxon>Eurotatoria</taxon>
        <taxon>Monogononta</taxon>
        <taxon>Pseudotrocha</taxon>
        <taxon>Ploima</taxon>
        <taxon>Brachionidae</taxon>
        <taxon>Brachionus</taxon>
    </lineage>
</organism>